<evidence type="ECO:0000256" key="5">
    <source>
        <dbReference type="ARBA" id="ARBA00007417"/>
    </source>
</evidence>
<dbReference type="AlphaFoldDB" id="A0A934VQZ9"/>
<dbReference type="InterPro" id="IPR024072">
    <property type="entry name" value="DHFR-like_dom_sf"/>
</dbReference>
<accession>A0A934VQZ9</accession>
<evidence type="ECO:0000256" key="3">
    <source>
        <dbReference type="ARBA" id="ARBA00004910"/>
    </source>
</evidence>
<comment type="similarity">
    <text evidence="4 9">In the N-terminal section; belongs to the cytidine and deoxycytidylate deaminase family.</text>
</comment>
<organism evidence="13 14">
    <name type="scientific">Pelagicoccus mobilis</name>
    <dbReference type="NCBI Taxonomy" id="415221"/>
    <lineage>
        <taxon>Bacteria</taxon>
        <taxon>Pseudomonadati</taxon>
        <taxon>Verrucomicrobiota</taxon>
        <taxon>Opitutia</taxon>
        <taxon>Puniceicoccales</taxon>
        <taxon>Pelagicoccaceae</taxon>
        <taxon>Pelagicoccus</taxon>
    </lineage>
</organism>
<comment type="similarity">
    <text evidence="5 9">In the C-terminal section; belongs to the HTP reductase family.</text>
</comment>
<comment type="pathway">
    <text evidence="2 9">Cofactor biosynthesis; riboflavin biosynthesis; 5-amino-6-(D-ribitylamino)uracil from GTP: step 2/4.</text>
</comment>
<dbReference type="GO" id="GO:0008703">
    <property type="term" value="F:5-amino-6-(5-phosphoribosylamino)uracil reductase activity"/>
    <property type="evidence" value="ECO:0007669"/>
    <property type="project" value="UniProtKB-EC"/>
</dbReference>
<comment type="cofactor">
    <cofactor evidence="9">
        <name>Zn(2+)</name>
        <dbReference type="ChEBI" id="CHEBI:29105"/>
    </cofactor>
    <text evidence="9">Binds 1 zinc ion.</text>
</comment>
<keyword evidence="6 9" id="KW-0521">NADP</keyword>
<comment type="catalytic activity">
    <reaction evidence="9">
        <text>5-amino-6-(5-phospho-D-ribitylamino)uracil + NADP(+) = 5-amino-6-(5-phospho-D-ribosylamino)uracil + NADPH + H(+)</text>
        <dbReference type="Rhea" id="RHEA:17845"/>
        <dbReference type="ChEBI" id="CHEBI:15378"/>
        <dbReference type="ChEBI" id="CHEBI:57783"/>
        <dbReference type="ChEBI" id="CHEBI:58349"/>
        <dbReference type="ChEBI" id="CHEBI:58421"/>
        <dbReference type="ChEBI" id="CHEBI:58453"/>
        <dbReference type="EC" id="1.1.1.193"/>
    </reaction>
</comment>
<dbReference type="PANTHER" id="PTHR38011:SF7">
    <property type="entry name" value="2,5-DIAMINO-6-RIBOSYLAMINO-4(3H)-PYRIMIDINONE 5'-PHOSPHATE REDUCTASE"/>
    <property type="match status" value="1"/>
</dbReference>
<feature type="binding site" evidence="11">
    <location>
        <position position="188"/>
    </location>
    <ligand>
        <name>substrate</name>
    </ligand>
</feature>
<evidence type="ECO:0000313" key="14">
    <source>
        <dbReference type="Proteomes" id="UP000617628"/>
    </source>
</evidence>
<dbReference type="PROSITE" id="PS51747">
    <property type="entry name" value="CYT_DCMP_DEAMINASES_2"/>
    <property type="match status" value="1"/>
</dbReference>
<keyword evidence="9 13" id="KW-0378">Hydrolase</keyword>
<dbReference type="Proteomes" id="UP000617628">
    <property type="component" value="Unassembled WGS sequence"/>
</dbReference>
<feature type="active site" description="Proton donor" evidence="10">
    <location>
        <position position="55"/>
    </location>
</feature>
<dbReference type="PANTHER" id="PTHR38011">
    <property type="entry name" value="DIHYDROFOLATE REDUCTASE FAMILY PROTEIN (AFU_ORTHOLOGUE AFUA_8G06820)"/>
    <property type="match status" value="1"/>
</dbReference>
<feature type="domain" description="CMP/dCMP-type deaminase" evidence="12">
    <location>
        <begin position="4"/>
        <end position="119"/>
    </location>
</feature>
<feature type="binding site" evidence="11">
    <location>
        <position position="302"/>
    </location>
    <ligand>
        <name>substrate</name>
    </ligand>
</feature>
<keyword evidence="9" id="KW-0686">Riboflavin biosynthesis</keyword>
<feature type="binding site" evidence="11">
    <location>
        <position position="172"/>
    </location>
    <ligand>
        <name>substrate</name>
    </ligand>
</feature>
<comment type="caution">
    <text evidence="13">The sequence shown here is derived from an EMBL/GenBank/DDBJ whole genome shotgun (WGS) entry which is preliminary data.</text>
</comment>
<evidence type="ECO:0000256" key="6">
    <source>
        <dbReference type="ARBA" id="ARBA00022857"/>
    </source>
</evidence>
<dbReference type="Pfam" id="PF00383">
    <property type="entry name" value="dCMP_cyt_deam_1"/>
    <property type="match status" value="1"/>
</dbReference>
<evidence type="ECO:0000256" key="10">
    <source>
        <dbReference type="PIRSR" id="PIRSR006769-1"/>
    </source>
</evidence>
<dbReference type="EC" id="1.1.1.193" evidence="9"/>
<feature type="binding site" evidence="11">
    <location>
        <position position="204"/>
    </location>
    <ligand>
        <name>NADP(+)</name>
        <dbReference type="ChEBI" id="CHEBI:58349"/>
    </ligand>
</feature>
<comment type="catalytic activity">
    <reaction evidence="9">
        <text>2,5-diamino-6-hydroxy-4-(5-phosphoribosylamino)-pyrimidine + H2O + H(+) = 5-amino-6-(5-phospho-D-ribosylamino)uracil + NH4(+)</text>
        <dbReference type="Rhea" id="RHEA:21868"/>
        <dbReference type="ChEBI" id="CHEBI:15377"/>
        <dbReference type="ChEBI" id="CHEBI:15378"/>
        <dbReference type="ChEBI" id="CHEBI:28938"/>
        <dbReference type="ChEBI" id="CHEBI:58453"/>
        <dbReference type="ChEBI" id="CHEBI:58614"/>
        <dbReference type="EC" id="3.5.4.26"/>
    </reaction>
</comment>
<dbReference type="NCBIfam" id="TIGR00326">
    <property type="entry name" value="eubact_ribD"/>
    <property type="match status" value="1"/>
</dbReference>
<evidence type="ECO:0000256" key="9">
    <source>
        <dbReference type="PIRNR" id="PIRNR006769"/>
    </source>
</evidence>
<evidence type="ECO:0000256" key="2">
    <source>
        <dbReference type="ARBA" id="ARBA00004882"/>
    </source>
</evidence>
<dbReference type="InterPro" id="IPR002734">
    <property type="entry name" value="RibDG_C"/>
</dbReference>
<dbReference type="RefSeq" id="WP_200357085.1">
    <property type="nucleotide sequence ID" value="NZ_JAENIL010000036.1"/>
</dbReference>
<keyword evidence="9" id="KW-0479">Metal-binding</keyword>
<dbReference type="EC" id="3.5.4.26" evidence="9"/>
<evidence type="ECO:0000256" key="1">
    <source>
        <dbReference type="ARBA" id="ARBA00002151"/>
    </source>
</evidence>
<keyword evidence="14" id="KW-1185">Reference proteome</keyword>
<evidence type="ECO:0000256" key="4">
    <source>
        <dbReference type="ARBA" id="ARBA00005259"/>
    </source>
</evidence>
<feature type="binding site" evidence="11">
    <location>
        <position position="200"/>
    </location>
    <ligand>
        <name>NADP(+)</name>
        <dbReference type="ChEBI" id="CHEBI:58349"/>
    </ligand>
</feature>
<dbReference type="PIRSF" id="PIRSF006769">
    <property type="entry name" value="RibD"/>
    <property type="match status" value="1"/>
</dbReference>
<comment type="pathway">
    <text evidence="3 9">Cofactor biosynthesis; riboflavin biosynthesis; 5-amino-6-(D-ribitylamino)uracil from GTP: step 3/4.</text>
</comment>
<comment type="function">
    <text evidence="1 9">Converts 2,5-diamino-6-(ribosylamino)-4(3h)-pyrimidinone 5'-phosphate into 5-amino-6-(ribosylamino)-2,4(1h,3h)-pyrimidinedione 5'-phosphate.</text>
</comment>
<dbReference type="GO" id="GO:0009231">
    <property type="term" value="P:riboflavin biosynthetic process"/>
    <property type="evidence" value="ECO:0007669"/>
    <property type="project" value="UniProtKB-KW"/>
</dbReference>
<dbReference type="Gene3D" id="3.40.430.10">
    <property type="entry name" value="Dihydrofolate Reductase, subunit A"/>
    <property type="match status" value="1"/>
</dbReference>
<dbReference type="SUPFAM" id="SSF53597">
    <property type="entry name" value="Dihydrofolate reductase-like"/>
    <property type="match status" value="1"/>
</dbReference>
<name>A0A934VQZ9_9BACT</name>
<dbReference type="EMBL" id="JAENIL010000036">
    <property type="protein sequence ID" value="MBK1878872.1"/>
    <property type="molecule type" value="Genomic_DNA"/>
</dbReference>
<gene>
    <name evidence="13" type="primary">ribD</name>
    <name evidence="13" type="ORF">JIN87_18460</name>
</gene>
<reference evidence="13" key="1">
    <citation type="submission" date="2021-01" db="EMBL/GenBank/DDBJ databases">
        <title>Modified the classification status of verrucomicrobia.</title>
        <authorList>
            <person name="Feng X."/>
        </authorList>
    </citation>
    <scope>NUCLEOTIDE SEQUENCE</scope>
    <source>
        <strain evidence="13">KCTC 13126</strain>
    </source>
</reference>
<evidence type="ECO:0000256" key="8">
    <source>
        <dbReference type="ARBA" id="ARBA00023268"/>
    </source>
</evidence>
<dbReference type="SUPFAM" id="SSF53927">
    <property type="entry name" value="Cytidine deaminase-like"/>
    <property type="match status" value="1"/>
</dbReference>
<dbReference type="Pfam" id="PF01872">
    <property type="entry name" value="RibD_C"/>
    <property type="match status" value="1"/>
</dbReference>
<evidence type="ECO:0000256" key="7">
    <source>
        <dbReference type="ARBA" id="ARBA00023002"/>
    </source>
</evidence>
<protein>
    <recommendedName>
        <fullName evidence="9">Riboflavin biosynthesis protein RibD</fullName>
    </recommendedName>
    <domain>
        <recommendedName>
            <fullName evidence="9">Diaminohydroxyphosphoribosylaminopyrimidine deaminase</fullName>
            <shortName evidence="9">DRAP deaminase</shortName>
            <ecNumber evidence="9">3.5.4.26</ecNumber>
        </recommendedName>
        <alternativeName>
            <fullName evidence="9">Riboflavin-specific deaminase</fullName>
        </alternativeName>
    </domain>
    <domain>
        <recommendedName>
            <fullName evidence="9">5-amino-6-(5-phosphoribosylamino)uracil reductase</fullName>
            <ecNumber evidence="9">1.1.1.193</ecNumber>
        </recommendedName>
        <alternativeName>
            <fullName evidence="9">HTP reductase</fullName>
        </alternativeName>
    </domain>
</protein>
<evidence type="ECO:0000313" key="13">
    <source>
        <dbReference type="EMBL" id="MBK1878872.1"/>
    </source>
</evidence>
<dbReference type="InterPro" id="IPR016193">
    <property type="entry name" value="Cytidine_deaminase-like"/>
</dbReference>
<dbReference type="InterPro" id="IPR002125">
    <property type="entry name" value="CMP_dCMP_dom"/>
</dbReference>
<dbReference type="GO" id="GO:0008835">
    <property type="term" value="F:diaminohydroxyphosphoribosylaminopyrimidine deaminase activity"/>
    <property type="evidence" value="ECO:0007669"/>
    <property type="project" value="UniProtKB-EC"/>
</dbReference>
<keyword evidence="9" id="KW-0862">Zinc</keyword>
<keyword evidence="8" id="KW-0511">Multifunctional enzyme</keyword>
<dbReference type="Gene3D" id="3.40.140.10">
    <property type="entry name" value="Cytidine Deaminase, domain 2"/>
    <property type="match status" value="1"/>
</dbReference>
<dbReference type="InterPro" id="IPR050765">
    <property type="entry name" value="Riboflavin_Biosynth_HTPR"/>
</dbReference>
<sequence>MTQSEKETFMRVALDEARKGWGCTHPQAMIGAALVEDGEVVVTAYNDQPSSPALETRLFEALGRKPKEGSSLFLTLEPGPSSNRLEAGVRAIIESGVGYVLIGASDPVAEHANKGADALKEGGVKVERRILIDECEDLNLISNYWVQNRSPIFAAKSATTLDGKIACRSGESKWITGAPARQNVMKWRRLFPSIAVGAGTLVEDDPRLTSRIEGEEEWCGMRFVFDGLLRTAMERYLPSIYTDDFRDNTIVVTTDAAGTGYIRRLETEGVNVWVLPVENMKVPFPVFRKRCADVGITGVYFEGGSRLVSELLHTRELDYHFNYRAPIMLGDDKAKSVYRGLRTEKLSQAIRLEKVRHEVFGDDQLMRGFVNYPARLDVDETVFSNG</sequence>
<evidence type="ECO:0000256" key="11">
    <source>
        <dbReference type="PIRSR" id="PIRSR006769-2"/>
    </source>
</evidence>
<dbReference type="GO" id="GO:0046872">
    <property type="term" value="F:metal ion binding"/>
    <property type="evidence" value="ECO:0007669"/>
    <property type="project" value="UniProtKB-KW"/>
</dbReference>
<feature type="binding site" evidence="11">
    <location>
        <position position="208"/>
    </location>
    <ligand>
        <name>substrate</name>
    </ligand>
</feature>
<proteinExistence type="inferred from homology"/>
<feature type="binding site" evidence="11">
    <location>
        <position position="211"/>
    </location>
    <ligand>
        <name>substrate</name>
    </ligand>
</feature>
<dbReference type="InterPro" id="IPR004794">
    <property type="entry name" value="Eubact_RibD"/>
</dbReference>
<feature type="binding site" evidence="11">
    <location>
        <position position="158"/>
    </location>
    <ligand>
        <name>NADP(+)</name>
        <dbReference type="ChEBI" id="CHEBI:58349"/>
    </ligand>
</feature>
<feature type="binding site" evidence="11">
    <location>
        <position position="174"/>
    </location>
    <ligand>
        <name>NADP(+)</name>
        <dbReference type="ChEBI" id="CHEBI:58349"/>
    </ligand>
</feature>
<keyword evidence="7 9" id="KW-0560">Oxidoreductase</keyword>
<evidence type="ECO:0000259" key="12">
    <source>
        <dbReference type="PROSITE" id="PS51747"/>
    </source>
</evidence>